<dbReference type="SUPFAM" id="SSF53756">
    <property type="entry name" value="UDP-Glycosyltransferase/glycogen phosphorylase"/>
    <property type="match status" value="2"/>
</dbReference>
<dbReference type="InterPro" id="IPR004276">
    <property type="entry name" value="GlycoTrans_28_N"/>
</dbReference>
<keyword evidence="8" id="KW-0443">Lipid metabolism</keyword>
<name>A0ABC9FIQ2_9POAL</name>
<accession>A0ABC9FIQ2</accession>
<keyword evidence="6" id="KW-0752">Steroid biosynthesis</keyword>
<keyword evidence="3" id="KW-0444">Lipid biosynthesis</keyword>
<keyword evidence="15" id="KW-1185">Reference proteome</keyword>
<evidence type="ECO:0000259" key="12">
    <source>
        <dbReference type="Pfam" id="PF03033"/>
    </source>
</evidence>
<dbReference type="GO" id="GO:0009791">
    <property type="term" value="P:post-embryonic development"/>
    <property type="evidence" value="ECO:0007669"/>
    <property type="project" value="UniProtKB-ARBA"/>
</dbReference>
<feature type="region of interest" description="Disordered" evidence="11">
    <location>
        <begin position="1"/>
        <end position="62"/>
    </location>
</feature>
<evidence type="ECO:0000256" key="9">
    <source>
        <dbReference type="ARBA" id="ARBA00023166"/>
    </source>
</evidence>
<evidence type="ECO:0000256" key="3">
    <source>
        <dbReference type="ARBA" id="ARBA00022516"/>
    </source>
</evidence>
<feature type="domain" description="Erythromycin biosynthesis protein CIII-like C-terminal" evidence="13">
    <location>
        <begin position="432"/>
        <end position="502"/>
    </location>
</feature>
<evidence type="ECO:0000256" key="7">
    <source>
        <dbReference type="ARBA" id="ARBA00023011"/>
    </source>
</evidence>
<dbReference type="Gene3D" id="3.40.50.2000">
    <property type="entry name" value="Glycogen Phosphorylase B"/>
    <property type="match status" value="2"/>
</dbReference>
<evidence type="ECO:0000256" key="8">
    <source>
        <dbReference type="ARBA" id="ARBA00023098"/>
    </source>
</evidence>
<dbReference type="AlphaFoldDB" id="A0ABC9FIQ2"/>
<dbReference type="InterPro" id="IPR010610">
    <property type="entry name" value="EryCIII-like_C"/>
</dbReference>
<evidence type="ECO:0000256" key="10">
    <source>
        <dbReference type="ARBA" id="ARBA00023221"/>
    </source>
</evidence>
<dbReference type="CDD" id="cd03784">
    <property type="entry name" value="GT1_Gtf-like"/>
    <property type="match status" value="1"/>
</dbReference>
<keyword evidence="10" id="KW-0753">Steroid metabolism</keyword>
<evidence type="ECO:0000256" key="5">
    <source>
        <dbReference type="ARBA" id="ARBA00022679"/>
    </source>
</evidence>
<evidence type="ECO:0000256" key="6">
    <source>
        <dbReference type="ARBA" id="ARBA00022955"/>
    </source>
</evidence>
<feature type="domain" description="Glycosyltransferase family 28 N-terminal" evidence="12">
    <location>
        <begin position="130"/>
        <end position="273"/>
    </location>
</feature>
<evidence type="ECO:0000256" key="4">
    <source>
        <dbReference type="ARBA" id="ARBA00022676"/>
    </source>
</evidence>
<dbReference type="InterPro" id="IPR050426">
    <property type="entry name" value="Glycosyltransferase_28"/>
</dbReference>
<protein>
    <recommendedName>
        <fullName evidence="2">sterol 3beta-glucosyltransferase</fullName>
        <ecNumber evidence="2">2.4.1.173</ecNumber>
    </recommendedName>
</protein>
<evidence type="ECO:0000256" key="11">
    <source>
        <dbReference type="SAM" id="MobiDB-lite"/>
    </source>
</evidence>
<keyword evidence="7" id="KW-0756">Sterol biosynthesis</keyword>
<dbReference type="PANTHER" id="PTHR48050:SF10">
    <property type="entry name" value="OS07G0419500 PROTEIN"/>
    <property type="match status" value="1"/>
</dbReference>
<evidence type="ECO:0000259" key="13">
    <source>
        <dbReference type="Pfam" id="PF06722"/>
    </source>
</evidence>
<dbReference type="EMBL" id="OZ075116">
    <property type="protein sequence ID" value="CAL5075858.1"/>
    <property type="molecule type" value="Genomic_DNA"/>
</dbReference>
<dbReference type="EC" id="2.4.1.173" evidence="2"/>
<evidence type="ECO:0000256" key="1">
    <source>
        <dbReference type="ARBA" id="ARBA00006962"/>
    </source>
</evidence>
<dbReference type="FunFam" id="3.40.50.2000:FF:000009">
    <property type="entry name" value="Sterol 3-beta-glucosyltransferase UGT80A2"/>
    <property type="match status" value="1"/>
</dbReference>
<dbReference type="FunFam" id="3.40.50.2000:FF:000030">
    <property type="entry name" value="Sterol 3-beta-glucosyltransferase UGT80A2"/>
    <property type="match status" value="1"/>
</dbReference>
<sequence>MKEAGGGAEGVGSSSVSNNCFPQGEGTSSSEMDNTECSETSSELSNFERSGPEGSKKTSSTLDKKISIEKKLKLFSRMATLEDDGTVVVDIPTNLEAASLDLPSEAHHNVAFGVEPLDASDLQHRPPMQIVMLIVGTRGDVQPFIAIGKRLQDYGHRVRLATHANFKDFVMTTGLEFYPLGGDPKVLAGYMVKNKGFLLATPSEIPIQRKQIRDIIFSLLPACKDPDIDTGVSFSADAIIANPAAYGHVHVAEALNIPIHIIFTMPWTPTCEFPHPFSHVKQSAGYRLSYQIVDSFVWLGIRDMINDLRKRKLKLRPVTYLSGTHGYSNDIPHAYIWSPYLVPKPKDWGPKIDVVGFCFLDLASNYEPPEPLLRWLVSGDKPIYIGFGSLPIPEPDKLTKIIVEALEITGQRGIINKGWGGLGNLEESKEFVYVLDNVPHDWLFLQCKAVVHHGGAGTTAAGLKAACPTTIIPFFGDQFFWGSMVHARGLGAPPVPDAIDVAVVVLLTHSKMEKGAGKGLRPSVLGVGVGASGVLPAAVGGAAAAASRREGDGRGRRRRPVEQLQLHSLVDAIKFMIDPKVKERAVELAKAIESEDGVDGAVKSFLKHLPQQRNSEVAPTVPPSTFMHPFLLPVKRCFGIAS</sequence>
<proteinExistence type="inferred from homology"/>
<gene>
    <name evidence="14" type="ORF">URODEC1_LOCUS105857</name>
</gene>
<comment type="similarity">
    <text evidence="1">Belongs to the glycosyltransferase 28 family.</text>
</comment>
<reference evidence="14" key="1">
    <citation type="submission" date="2024-10" db="EMBL/GenBank/DDBJ databases">
        <authorList>
            <person name="Ryan C."/>
        </authorList>
    </citation>
    <scope>NUCLEOTIDE SEQUENCE [LARGE SCALE GENOMIC DNA]</scope>
</reference>
<feature type="compositionally biased region" description="Basic and acidic residues" evidence="11">
    <location>
        <begin position="50"/>
        <end position="62"/>
    </location>
</feature>
<feature type="compositionally biased region" description="Polar residues" evidence="11">
    <location>
        <begin position="18"/>
        <end position="48"/>
    </location>
</feature>
<dbReference type="GO" id="GO:0016126">
    <property type="term" value="P:sterol biosynthetic process"/>
    <property type="evidence" value="ECO:0007669"/>
    <property type="project" value="UniProtKB-KW"/>
</dbReference>
<dbReference type="Pfam" id="PF03033">
    <property type="entry name" value="Glyco_transf_28"/>
    <property type="match status" value="1"/>
</dbReference>
<dbReference type="GO" id="GO:0010154">
    <property type="term" value="P:fruit development"/>
    <property type="evidence" value="ECO:0007669"/>
    <property type="project" value="UniProtKB-ARBA"/>
</dbReference>
<evidence type="ECO:0000256" key="2">
    <source>
        <dbReference type="ARBA" id="ARBA00012650"/>
    </source>
</evidence>
<keyword evidence="5" id="KW-0808">Transferase</keyword>
<evidence type="ECO:0000313" key="15">
    <source>
        <dbReference type="Proteomes" id="UP001497457"/>
    </source>
</evidence>
<dbReference type="PANTHER" id="PTHR48050">
    <property type="entry name" value="STEROL 3-BETA-GLUCOSYLTRANSFERASE"/>
    <property type="match status" value="1"/>
</dbReference>
<organism evidence="14 15">
    <name type="scientific">Urochloa decumbens</name>
    <dbReference type="NCBI Taxonomy" id="240449"/>
    <lineage>
        <taxon>Eukaryota</taxon>
        <taxon>Viridiplantae</taxon>
        <taxon>Streptophyta</taxon>
        <taxon>Embryophyta</taxon>
        <taxon>Tracheophyta</taxon>
        <taxon>Spermatophyta</taxon>
        <taxon>Magnoliopsida</taxon>
        <taxon>Liliopsida</taxon>
        <taxon>Poales</taxon>
        <taxon>Poaceae</taxon>
        <taxon>PACMAD clade</taxon>
        <taxon>Panicoideae</taxon>
        <taxon>Panicodae</taxon>
        <taxon>Paniceae</taxon>
        <taxon>Melinidinae</taxon>
        <taxon>Urochloa</taxon>
    </lineage>
</organism>
<keyword evidence="4" id="KW-0328">Glycosyltransferase</keyword>
<dbReference type="Proteomes" id="UP001497457">
    <property type="component" value="Chromosome 6rd"/>
</dbReference>
<keyword evidence="9" id="KW-1207">Sterol metabolism</keyword>
<dbReference type="Pfam" id="PF06722">
    <property type="entry name" value="EryCIII-like_C"/>
    <property type="match status" value="1"/>
</dbReference>
<evidence type="ECO:0000313" key="14">
    <source>
        <dbReference type="EMBL" id="CAL5075858.1"/>
    </source>
</evidence>
<dbReference type="InterPro" id="IPR002213">
    <property type="entry name" value="UDP_glucos_trans"/>
</dbReference>
<feature type="compositionally biased region" description="Gly residues" evidence="11">
    <location>
        <begin position="1"/>
        <end position="10"/>
    </location>
</feature>
<dbReference type="GO" id="GO:0016906">
    <property type="term" value="F:sterol 3-beta-glucosyltransferase activity"/>
    <property type="evidence" value="ECO:0007669"/>
    <property type="project" value="UniProtKB-EC"/>
</dbReference>